<organism evidence="4 5">
    <name type="scientific">Ornithinimicrobium pratense</name>
    <dbReference type="NCBI Taxonomy" id="2593973"/>
    <lineage>
        <taxon>Bacteria</taxon>
        <taxon>Bacillati</taxon>
        <taxon>Actinomycetota</taxon>
        <taxon>Actinomycetes</taxon>
        <taxon>Micrococcales</taxon>
        <taxon>Ornithinimicrobiaceae</taxon>
        <taxon>Ornithinimicrobium</taxon>
    </lineage>
</organism>
<dbReference type="EMBL" id="CP044427">
    <property type="protein sequence ID" value="QFG68378.1"/>
    <property type="molecule type" value="Genomic_DNA"/>
</dbReference>
<evidence type="ECO:0000313" key="5">
    <source>
        <dbReference type="Proteomes" id="UP000326546"/>
    </source>
</evidence>
<dbReference type="PANTHER" id="PTHR10434:SF11">
    <property type="entry name" value="1-ACYL-SN-GLYCEROL-3-PHOSPHATE ACYLTRANSFERASE"/>
    <property type="match status" value="1"/>
</dbReference>
<feature type="domain" description="Phospholipid/glycerol acyltransferase" evidence="3">
    <location>
        <begin position="36"/>
        <end position="154"/>
    </location>
</feature>
<dbReference type="GO" id="GO:0003841">
    <property type="term" value="F:1-acylglycerol-3-phosphate O-acyltransferase activity"/>
    <property type="evidence" value="ECO:0007669"/>
    <property type="project" value="TreeGrafter"/>
</dbReference>
<evidence type="ECO:0000313" key="4">
    <source>
        <dbReference type="EMBL" id="QFG68378.1"/>
    </source>
</evidence>
<dbReference type="SUPFAM" id="SSF69593">
    <property type="entry name" value="Glycerol-3-phosphate (1)-acyltransferase"/>
    <property type="match status" value="1"/>
</dbReference>
<dbReference type="InterPro" id="IPR002123">
    <property type="entry name" value="Plipid/glycerol_acylTrfase"/>
</dbReference>
<dbReference type="KEGG" id="serw:FY030_06305"/>
<keyword evidence="1 4" id="KW-0808">Transferase</keyword>
<accession>A0A5J6V3U9</accession>
<reference evidence="4 5" key="1">
    <citation type="submission" date="2019-09" db="EMBL/GenBank/DDBJ databases">
        <title>Serinicoccus pratensis sp. nov., isolated from meadow soil.</title>
        <authorList>
            <person name="Zhang W."/>
        </authorList>
    </citation>
    <scope>NUCLEOTIDE SEQUENCE [LARGE SCALE GENOMIC DNA]</scope>
    <source>
        <strain evidence="4 5">W204</strain>
    </source>
</reference>
<keyword evidence="5" id="KW-1185">Reference proteome</keyword>
<dbReference type="SMART" id="SM00563">
    <property type="entry name" value="PlsC"/>
    <property type="match status" value="1"/>
</dbReference>
<dbReference type="AlphaFoldDB" id="A0A5J6V3U9"/>
<dbReference type="GO" id="GO:0006654">
    <property type="term" value="P:phosphatidic acid biosynthetic process"/>
    <property type="evidence" value="ECO:0007669"/>
    <property type="project" value="TreeGrafter"/>
</dbReference>
<evidence type="ECO:0000256" key="1">
    <source>
        <dbReference type="ARBA" id="ARBA00022679"/>
    </source>
</evidence>
<evidence type="ECO:0000259" key="3">
    <source>
        <dbReference type="SMART" id="SM00563"/>
    </source>
</evidence>
<name>A0A5J6V3U9_9MICO</name>
<evidence type="ECO:0000256" key="2">
    <source>
        <dbReference type="ARBA" id="ARBA00023315"/>
    </source>
</evidence>
<dbReference type="Proteomes" id="UP000326546">
    <property type="component" value="Chromosome"/>
</dbReference>
<dbReference type="PANTHER" id="PTHR10434">
    <property type="entry name" value="1-ACYL-SN-GLYCEROL-3-PHOSPHATE ACYLTRANSFERASE"/>
    <property type="match status" value="1"/>
</dbReference>
<dbReference type="Pfam" id="PF01553">
    <property type="entry name" value="Acyltransferase"/>
    <property type="match status" value="1"/>
</dbReference>
<dbReference type="OrthoDB" id="9808424at2"/>
<proteinExistence type="predicted"/>
<sequence>MTTGIWAARVRHMLWRGLCTLAGGVRIGGHVPPGPKVLVANHTSHADTAALLAALPPSCRPRFVAAQDYWFDRAWRRAVVTTLVGALPVARAGSGYEALRDAARPVLGDGGSVVIYPEGTRGAPGTPVGEFRSGALRLAADLDVPLVPVGISGTGRVLPKHGRLRPEGVVLRFGDPLPAAQCRDTSPEVVRSAVQALRDDSEAVPWRDSRTFTWLERRSDAQLMGAGFLWGAAEALSWPIMAEVYVVAVGAAQPGRAGRVATSVAAGSVVGVVGHALLARRGVHLPAPLTRPRMHRQARADLRRSGPAGIWRQMFNGVPVKVYASAAGELGTPLVPFALHTAGARPTRMAMAATVVLLAGRWAHPLMRRRYPEFLILGSAVFAEGLHQVIRRWR</sequence>
<gene>
    <name evidence="4" type="ORF">FY030_06305</name>
</gene>
<keyword evidence="2 4" id="KW-0012">Acyltransferase</keyword>
<dbReference type="CDD" id="cd07989">
    <property type="entry name" value="LPLAT_AGPAT-like"/>
    <property type="match status" value="1"/>
</dbReference>
<dbReference type="RefSeq" id="WP_158060766.1">
    <property type="nucleotide sequence ID" value="NZ_CP044427.1"/>
</dbReference>
<protein>
    <submittedName>
        <fullName evidence="4">1-acyl-sn-glycerol-3-phosphate acyltransferase</fullName>
    </submittedName>
</protein>